<dbReference type="PANTHER" id="PTHR34385">
    <property type="entry name" value="D-ALANYL-D-ALANINE CARBOXYPEPTIDASE"/>
    <property type="match status" value="1"/>
</dbReference>
<dbReference type="SUPFAM" id="SSF55166">
    <property type="entry name" value="Hedgehog/DD-peptidase"/>
    <property type="match status" value="1"/>
</dbReference>
<gene>
    <name evidence="3" type="ORF">JOD45_000676</name>
</gene>
<feature type="compositionally biased region" description="Polar residues" evidence="1">
    <location>
        <begin position="27"/>
        <end position="37"/>
    </location>
</feature>
<accession>A0ABS2PWZ2</accession>
<keyword evidence="4" id="KW-1185">Reference proteome</keyword>
<reference evidence="3 4" key="1">
    <citation type="submission" date="2021-01" db="EMBL/GenBank/DDBJ databases">
        <title>Genomic Encyclopedia of Type Strains, Phase IV (KMG-IV): sequencing the most valuable type-strain genomes for metagenomic binning, comparative biology and taxonomic classification.</title>
        <authorList>
            <person name="Goeker M."/>
        </authorList>
    </citation>
    <scope>NUCLEOTIDE SEQUENCE [LARGE SCALE GENOMIC DNA]</scope>
    <source>
        <strain evidence="3 4">DSM 28236</strain>
    </source>
</reference>
<dbReference type="InterPro" id="IPR003709">
    <property type="entry name" value="VanY-like_core_dom"/>
</dbReference>
<dbReference type="PROSITE" id="PS51257">
    <property type="entry name" value="PROKAR_LIPOPROTEIN"/>
    <property type="match status" value="1"/>
</dbReference>
<dbReference type="EMBL" id="JAFBER010000002">
    <property type="protein sequence ID" value="MBM7644483.1"/>
    <property type="molecule type" value="Genomic_DNA"/>
</dbReference>
<feature type="region of interest" description="Disordered" evidence="1">
    <location>
        <begin position="27"/>
        <end position="86"/>
    </location>
</feature>
<dbReference type="RefSeq" id="WP_205002439.1">
    <property type="nucleotide sequence ID" value="NZ_JAFBER010000002.1"/>
</dbReference>
<dbReference type="Proteomes" id="UP000808914">
    <property type="component" value="Unassembled WGS sequence"/>
</dbReference>
<dbReference type="CDD" id="cd14852">
    <property type="entry name" value="LD-carboxypeptidase"/>
    <property type="match status" value="1"/>
</dbReference>
<protein>
    <submittedName>
        <fullName evidence="3">LAS superfamily LD-carboxypeptidase LdcB</fullName>
    </submittedName>
</protein>
<dbReference type="PANTHER" id="PTHR34385:SF1">
    <property type="entry name" value="PEPTIDOGLYCAN L-ALANYL-D-GLUTAMATE ENDOPEPTIDASE CWLK"/>
    <property type="match status" value="1"/>
</dbReference>
<sequence length="278" mass="31071">MIKKNIRNGIIGAGLTALILSGCSIDSTASTQKSSNDTSRHEEKAEQSAHKNDAQEKSKQQDQSNHKKNQEDKLQTSASGNKVTVVSNPKSNLVLVNKTHKLPDGYQPPDLTIPHVKFPYDGKYEKMHLRKPAADALEKMFNAAEKQGIILYAQSGYRSFDRQKAIFANNVQTQGKKQASIVSAQPGTSEHQTGLAMDITSQDAGFKLEQDFGDTKEGKWVAQHCADYGFIIRYPKGKDKEKITGYEYEPWHLRYVGTKAAKYIMAHHITLEEYLAKK</sequence>
<comment type="caution">
    <text evidence="3">The sequence shown here is derived from an EMBL/GenBank/DDBJ whole genome shotgun (WGS) entry which is preliminary data.</text>
</comment>
<evidence type="ECO:0000259" key="2">
    <source>
        <dbReference type="Pfam" id="PF02557"/>
    </source>
</evidence>
<dbReference type="Gene3D" id="3.30.1380.10">
    <property type="match status" value="1"/>
</dbReference>
<proteinExistence type="predicted"/>
<dbReference type="InterPro" id="IPR052179">
    <property type="entry name" value="DD-CPase-like"/>
</dbReference>
<evidence type="ECO:0000313" key="3">
    <source>
        <dbReference type="EMBL" id="MBM7644483.1"/>
    </source>
</evidence>
<feature type="compositionally biased region" description="Polar residues" evidence="1">
    <location>
        <begin position="75"/>
        <end position="86"/>
    </location>
</feature>
<name>A0ABS2PWZ2_9BACL</name>
<dbReference type="InterPro" id="IPR058193">
    <property type="entry name" value="VanY/YodJ_core_dom"/>
</dbReference>
<evidence type="ECO:0000313" key="4">
    <source>
        <dbReference type="Proteomes" id="UP000808914"/>
    </source>
</evidence>
<feature type="domain" description="D-alanyl-D-alanine carboxypeptidase-like core" evidence="2">
    <location>
        <begin position="127"/>
        <end position="257"/>
    </location>
</feature>
<dbReference type="InterPro" id="IPR009045">
    <property type="entry name" value="Zn_M74/Hedgehog-like"/>
</dbReference>
<organism evidence="3 4">
    <name type="scientific">Scopulibacillus daqui</name>
    <dbReference type="NCBI Taxonomy" id="1469162"/>
    <lineage>
        <taxon>Bacteria</taxon>
        <taxon>Bacillati</taxon>
        <taxon>Bacillota</taxon>
        <taxon>Bacilli</taxon>
        <taxon>Bacillales</taxon>
        <taxon>Sporolactobacillaceae</taxon>
        <taxon>Scopulibacillus</taxon>
    </lineage>
</organism>
<dbReference type="Pfam" id="PF02557">
    <property type="entry name" value="VanY"/>
    <property type="match status" value="1"/>
</dbReference>
<feature type="compositionally biased region" description="Basic and acidic residues" evidence="1">
    <location>
        <begin position="38"/>
        <end position="74"/>
    </location>
</feature>
<evidence type="ECO:0000256" key="1">
    <source>
        <dbReference type="SAM" id="MobiDB-lite"/>
    </source>
</evidence>